<dbReference type="AlphaFoldDB" id="E8RA80"/>
<reference evidence="1 2" key="2">
    <citation type="journal article" date="2011" name="Stand. Genomic Sci.">
        <title>Complete genome sequence of Desulfurococcus mucosus type strain (O7/1).</title>
        <authorList>
            <person name="Wirth R."/>
            <person name="Chertkov O."/>
            <person name="Held B."/>
            <person name="Lapidus A."/>
            <person name="Nolan M."/>
            <person name="Lucas S."/>
            <person name="Hammon N."/>
            <person name="Deshpande S."/>
            <person name="Cheng J.F."/>
            <person name="Tapia R."/>
            <person name="Han C."/>
            <person name="Goodwin L."/>
            <person name="Pitluck S."/>
            <person name="Liolios K."/>
            <person name="Ioanna P."/>
            <person name="Ivanova N."/>
            <person name="Mavromatis K."/>
            <person name="Mikhailova N."/>
            <person name="Pati A."/>
            <person name="Chen A."/>
            <person name="Palaniappan K."/>
            <person name="Land M."/>
            <person name="Hauser L."/>
            <person name="Chang Y.J."/>
            <person name="Jeffries C.D."/>
            <person name="Bilek Y."/>
            <person name="Hader T."/>
            <person name="Rohde M."/>
            <person name="Spring S."/>
            <person name="Sikorski J."/>
            <person name="Goker M."/>
            <person name="Woyke T."/>
            <person name="Bristow J."/>
            <person name="Eisen J.A."/>
            <person name="Markowitz V."/>
            <person name="Hugenholtz P."/>
            <person name="Kyrpides N.C."/>
            <person name="Klenk H.P."/>
        </authorList>
    </citation>
    <scope>NUCLEOTIDE SEQUENCE [LARGE SCALE GENOMIC DNA]</scope>
    <source>
        <strain evidence="2">ATCC 35584 / DSM 2162 / JCM 9187 / O7/1</strain>
    </source>
</reference>
<evidence type="ECO:0000313" key="2">
    <source>
        <dbReference type="Proteomes" id="UP000001068"/>
    </source>
</evidence>
<dbReference type="KEGG" id="dmu:Desmu_1084"/>
<name>E8RA80_DESM0</name>
<dbReference type="Proteomes" id="UP000001068">
    <property type="component" value="Chromosome"/>
</dbReference>
<proteinExistence type="predicted"/>
<dbReference type="eggNOG" id="arCOG07192">
    <property type="taxonomic scope" value="Archaea"/>
</dbReference>
<dbReference type="EMBL" id="CP002363">
    <property type="protein sequence ID" value="ADV65386.1"/>
    <property type="molecule type" value="Genomic_DNA"/>
</dbReference>
<organism evidence="1 2">
    <name type="scientific">Desulfurococcus mucosus (strain ATCC 35584 / DSM 2162 / JCM 9187 / O7/1)</name>
    <dbReference type="NCBI Taxonomy" id="765177"/>
    <lineage>
        <taxon>Archaea</taxon>
        <taxon>Thermoproteota</taxon>
        <taxon>Thermoprotei</taxon>
        <taxon>Desulfurococcales</taxon>
        <taxon>Desulfurococcaceae</taxon>
        <taxon>Desulfurococcus</taxon>
    </lineage>
</organism>
<keyword evidence="2" id="KW-1185">Reference proteome</keyword>
<reference evidence="2" key="1">
    <citation type="submission" date="2010-11" db="EMBL/GenBank/DDBJ databases">
        <title>The complete genome of Desulfurococcus mucosus DSM 2162.</title>
        <authorList>
            <consortium name="US DOE Joint Genome Institute (JGI-PGF)"/>
            <person name="Lucas S."/>
            <person name="Copeland A."/>
            <person name="Lapidus A."/>
            <person name="Bruce D."/>
            <person name="Goodwin L."/>
            <person name="Pitluck S."/>
            <person name="Kyrpides N."/>
            <person name="Mavromatis K."/>
            <person name="Pagani I."/>
            <person name="Ivanova N."/>
            <person name="Ovchinnikova G."/>
            <person name="Chertkov O."/>
            <person name="Held B."/>
            <person name="Brettin T."/>
            <person name="Detter J.C."/>
            <person name="Tapia R."/>
            <person name="Han C."/>
            <person name="Land M."/>
            <person name="Hauser L."/>
            <person name="Markowitz V."/>
            <person name="Cheng J.-F."/>
            <person name="Hugenholtz P."/>
            <person name="Woyke T."/>
            <person name="Wu D."/>
            <person name="Wirth R."/>
            <person name="Bilek Y."/>
            <person name="Hader T."/>
            <person name="Klenk H.-P."/>
            <person name="Eisen J.A."/>
        </authorList>
    </citation>
    <scope>NUCLEOTIDE SEQUENCE [LARGE SCALE GENOMIC DNA]</scope>
    <source>
        <strain evidence="2">ATCC 35584 / DSM 2162 / JCM 9187 / O7/1</strain>
    </source>
</reference>
<dbReference type="RefSeq" id="WP_013562608.1">
    <property type="nucleotide sequence ID" value="NC_014961.1"/>
</dbReference>
<dbReference type="OrthoDB" id="17338at2157"/>
<dbReference type="HOGENOM" id="CLU_2534826_0_0_2"/>
<gene>
    <name evidence="1" type="ordered locus">Desmu_1084</name>
</gene>
<accession>E8RA80</accession>
<protein>
    <recommendedName>
        <fullName evidence="3">ArsR family transcriptional regulator</fullName>
    </recommendedName>
</protein>
<sequence>MTKYTPGYWRITPLFRAILEILVSKPEGMPESDLEDALKKKYELVFNKSELYHTLIRLELSGLIQVESVGRELFIKISPRFNEYVR</sequence>
<evidence type="ECO:0008006" key="3">
    <source>
        <dbReference type="Google" id="ProtNLM"/>
    </source>
</evidence>
<dbReference type="GeneID" id="10153792"/>
<dbReference type="STRING" id="765177.Desmu_1084"/>
<evidence type="ECO:0000313" key="1">
    <source>
        <dbReference type="EMBL" id="ADV65386.1"/>
    </source>
</evidence>